<keyword evidence="3" id="KW-1185">Reference proteome</keyword>
<keyword evidence="1" id="KW-1133">Transmembrane helix</keyword>
<dbReference type="OrthoDB" id="1450604at2"/>
<keyword evidence="1" id="KW-0812">Transmembrane</keyword>
<name>A0A327YJC2_9FLAO</name>
<keyword evidence="1" id="KW-0472">Membrane</keyword>
<dbReference type="EMBL" id="QLMI01000006">
    <property type="protein sequence ID" value="RAK21060.1"/>
    <property type="molecule type" value="Genomic_DNA"/>
</dbReference>
<proteinExistence type="predicted"/>
<sequence length="59" mass="6831">MRSLILFLQQVNVEQKLKDAPDSQYQIGVLIGSFVPFIVLAVIAYTLYYRAKKKEQNLK</sequence>
<organism evidence="2 3">
    <name type="scientific">Flavobacterium aquaticum</name>
    <dbReference type="NCBI Taxonomy" id="1236486"/>
    <lineage>
        <taxon>Bacteria</taxon>
        <taxon>Pseudomonadati</taxon>
        <taxon>Bacteroidota</taxon>
        <taxon>Flavobacteriia</taxon>
        <taxon>Flavobacteriales</taxon>
        <taxon>Flavobacteriaceae</taxon>
        <taxon>Flavobacterium</taxon>
    </lineage>
</organism>
<feature type="transmembrane region" description="Helical" evidence="1">
    <location>
        <begin position="29"/>
        <end position="49"/>
    </location>
</feature>
<dbReference type="RefSeq" id="WP_111567446.1">
    <property type="nucleotide sequence ID" value="NZ_QLMI01000006.1"/>
</dbReference>
<evidence type="ECO:0000256" key="1">
    <source>
        <dbReference type="SAM" id="Phobius"/>
    </source>
</evidence>
<comment type="caution">
    <text evidence="2">The sequence shown here is derived from an EMBL/GenBank/DDBJ whole genome shotgun (WGS) entry which is preliminary data.</text>
</comment>
<gene>
    <name evidence="2" type="ORF">B0I03_106172</name>
</gene>
<dbReference type="Proteomes" id="UP000249620">
    <property type="component" value="Unassembled WGS sequence"/>
</dbReference>
<evidence type="ECO:0000313" key="2">
    <source>
        <dbReference type="EMBL" id="RAK21060.1"/>
    </source>
</evidence>
<accession>A0A327YJC2</accession>
<dbReference type="AlphaFoldDB" id="A0A327YJC2"/>
<protein>
    <submittedName>
        <fullName evidence="2">Uncharacterized protein</fullName>
    </submittedName>
</protein>
<reference evidence="2 3" key="1">
    <citation type="submission" date="2018-06" db="EMBL/GenBank/DDBJ databases">
        <title>Genomic Encyclopedia of Type Strains, Phase III (KMG-III): the genomes of soil and plant-associated and newly described type strains.</title>
        <authorList>
            <person name="Whitman W."/>
        </authorList>
    </citation>
    <scope>NUCLEOTIDE SEQUENCE [LARGE SCALE GENOMIC DNA]</scope>
    <source>
        <strain evidence="2 3">CGMCC 1.12398</strain>
    </source>
</reference>
<evidence type="ECO:0000313" key="3">
    <source>
        <dbReference type="Proteomes" id="UP000249620"/>
    </source>
</evidence>